<name>A0ABT2XB37_9RHOB</name>
<proteinExistence type="predicted"/>
<reference evidence="1 2" key="1">
    <citation type="submission" date="2022-10" db="EMBL/GenBank/DDBJ databases">
        <title>Defluviimonas sp. nov., isolated from ocean surface sediments.</title>
        <authorList>
            <person name="He W."/>
            <person name="Wang L."/>
            <person name="Zhang D.-F."/>
        </authorList>
    </citation>
    <scope>NUCLEOTIDE SEQUENCE [LARGE SCALE GENOMIC DNA]</scope>
    <source>
        <strain evidence="1 2">WL0024</strain>
    </source>
</reference>
<accession>A0ABT2XB37</accession>
<keyword evidence="2" id="KW-1185">Reference proteome</keyword>
<dbReference type="Proteomes" id="UP001209535">
    <property type="component" value="Unassembled WGS sequence"/>
</dbReference>
<dbReference type="RefSeq" id="WP_263336909.1">
    <property type="nucleotide sequence ID" value="NZ_JAOVQO010000011.1"/>
</dbReference>
<comment type="caution">
    <text evidence="1">The sequence shown here is derived from an EMBL/GenBank/DDBJ whole genome shotgun (WGS) entry which is preliminary data.</text>
</comment>
<sequence length="57" mass="5933">MSLATALVGVGLQLVAFPVVGLAATPLQSGAARVLVSLIRGFPLCRHFDRVMRGGLE</sequence>
<organism evidence="1 2">
    <name type="scientific">Albidovulum salinarum</name>
    <dbReference type="NCBI Taxonomy" id="2984153"/>
    <lineage>
        <taxon>Bacteria</taxon>
        <taxon>Pseudomonadati</taxon>
        <taxon>Pseudomonadota</taxon>
        <taxon>Alphaproteobacteria</taxon>
        <taxon>Rhodobacterales</taxon>
        <taxon>Paracoccaceae</taxon>
        <taxon>Albidovulum</taxon>
    </lineage>
</organism>
<gene>
    <name evidence="1" type="ORF">OEZ60_13140</name>
</gene>
<protein>
    <submittedName>
        <fullName evidence="1">Uncharacterized protein</fullName>
    </submittedName>
</protein>
<evidence type="ECO:0000313" key="2">
    <source>
        <dbReference type="Proteomes" id="UP001209535"/>
    </source>
</evidence>
<dbReference type="EMBL" id="JAOVQO010000011">
    <property type="protein sequence ID" value="MCU9848950.1"/>
    <property type="molecule type" value="Genomic_DNA"/>
</dbReference>
<evidence type="ECO:0000313" key="1">
    <source>
        <dbReference type="EMBL" id="MCU9848950.1"/>
    </source>
</evidence>